<dbReference type="AlphaFoldDB" id="A0A6M3XBY9"/>
<proteinExistence type="predicted"/>
<accession>A0A6M3XBY9</accession>
<sequence length="705" mass="76585">MTPEGRKAARKAAHAEAAKKRERALARLDGVEPVKPVLDPEPVEEDEEAAAAGEAAEDQAFTHGSIPPMGADEAYAAARRALLDVSIPKERSAKAKAAEDAARLVQGFTWAPDDLGLPPFMPVRPLGKKKSVLYFMDPNDEFVELSATKLSQQGEIDNLFGAAIGYLWSFYGKQSSNGELRIKYEDVRRHLIGACGRIVGGTGMFDPMRKVRGRGAWRTEKGVFVLHLGSRLWIGGEERDLGEYEGHVYSRDVDLSPPAASDKFSADLAALFYDAGQLEGEDTSKIPARWLLQAMRTWNWKRADLDPYLVLGYVVCVFMGAALKWRPAIYPIGDKASGKSSLLALIKAVLGDRLMDLADPSGPGIYQSLGLAAIGVWADEFEQEGESASDARAASVMRLARYASDGKNVVRGGADGVPTNYQARGTFGFTGINPPPMKPAELSRLAMPMLQKLTDAKAKAPELTEALGDELGRHLLRRIVDQWANWPDVLTAWRGVLLSHGHDSRAADTFGTLLAAAHLVLNDGVPLAKDIDPLAKHLPKASMAETQNDRANWEKCIDRLLQSQPDSWRQFKYRSVGEYLTAVLDDRPKDEPDETTPISARDRLSTAGLGLCRPRTGPLQGHLCLAVPDNHIEVAKLFERSLWSMGTGAVSGGWAIALGFAPETVASFGPQRVDGRLVKCTLLSLEAIIDKPGDGEAVTDVKHAA</sequence>
<evidence type="ECO:0000256" key="1">
    <source>
        <dbReference type="SAM" id="MobiDB-lite"/>
    </source>
</evidence>
<reference evidence="2" key="1">
    <citation type="submission" date="2020-03" db="EMBL/GenBank/DDBJ databases">
        <title>The deep terrestrial virosphere.</title>
        <authorList>
            <person name="Holmfeldt K."/>
            <person name="Nilsson E."/>
            <person name="Simone D."/>
            <person name="Lopez-Fernandez M."/>
            <person name="Wu X."/>
            <person name="de Brujin I."/>
            <person name="Lundin D."/>
            <person name="Andersson A."/>
            <person name="Bertilsson S."/>
            <person name="Dopson M."/>
        </authorList>
    </citation>
    <scope>NUCLEOTIDE SEQUENCE</scope>
    <source>
        <strain evidence="2">TM448B00361</strain>
    </source>
</reference>
<evidence type="ECO:0000313" key="2">
    <source>
        <dbReference type="EMBL" id="QJH95238.1"/>
    </source>
</evidence>
<name>A0A6M3XBY9_9ZZZZ</name>
<gene>
    <name evidence="2" type="ORF">TM448B00361_0027</name>
</gene>
<feature type="compositionally biased region" description="Basic and acidic residues" evidence="1">
    <location>
        <begin position="1"/>
        <end position="32"/>
    </location>
</feature>
<feature type="region of interest" description="Disordered" evidence="1">
    <location>
        <begin position="1"/>
        <end position="56"/>
    </location>
</feature>
<organism evidence="2">
    <name type="scientific">viral metagenome</name>
    <dbReference type="NCBI Taxonomy" id="1070528"/>
    <lineage>
        <taxon>unclassified sequences</taxon>
        <taxon>metagenomes</taxon>
        <taxon>organismal metagenomes</taxon>
    </lineage>
</organism>
<protein>
    <submittedName>
        <fullName evidence="2">Uncharacterized protein</fullName>
    </submittedName>
</protein>
<dbReference type="EMBL" id="MT144615">
    <property type="protein sequence ID" value="QJH95238.1"/>
    <property type="molecule type" value="Genomic_DNA"/>
</dbReference>